<comment type="similarity">
    <text evidence="1">Belongs to the ROK (NagC/XylR) family.</text>
</comment>
<dbReference type="InterPro" id="IPR000600">
    <property type="entry name" value="ROK"/>
</dbReference>
<name>A0A9D1IA07_9FIRM</name>
<dbReference type="InterPro" id="IPR043129">
    <property type="entry name" value="ATPase_NBD"/>
</dbReference>
<dbReference type="SUPFAM" id="SSF53067">
    <property type="entry name" value="Actin-like ATPase domain"/>
    <property type="match status" value="1"/>
</dbReference>
<reference evidence="2" key="1">
    <citation type="submission" date="2020-10" db="EMBL/GenBank/DDBJ databases">
        <authorList>
            <person name="Gilroy R."/>
        </authorList>
    </citation>
    <scope>NUCLEOTIDE SEQUENCE</scope>
    <source>
        <strain evidence="2">ChiHcec3-11533</strain>
    </source>
</reference>
<dbReference type="EMBL" id="DVMU01000058">
    <property type="protein sequence ID" value="HIU33422.1"/>
    <property type="molecule type" value="Genomic_DNA"/>
</dbReference>
<protein>
    <submittedName>
        <fullName evidence="2">ROK family protein</fullName>
    </submittedName>
</protein>
<dbReference type="PROSITE" id="PS01125">
    <property type="entry name" value="ROK"/>
    <property type="match status" value="1"/>
</dbReference>
<proteinExistence type="inferred from homology"/>
<gene>
    <name evidence="2" type="ORF">IAB02_02540</name>
</gene>
<dbReference type="Pfam" id="PF00480">
    <property type="entry name" value="ROK"/>
    <property type="match status" value="1"/>
</dbReference>
<dbReference type="AlphaFoldDB" id="A0A9D1IA07"/>
<evidence type="ECO:0000313" key="3">
    <source>
        <dbReference type="Proteomes" id="UP000824072"/>
    </source>
</evidence>
<dbReference type="PANTHER" id="PTHR18964">
    <property type="entry name" value="ROK (REPRESSOR, ORF, KINASE) FAMILY"/>
    <property type="match status" value="1"/>
</dbReference>
<reference evidence="2" key="2">
    <citation type="journal article" date="2021" name="PeerJ">
        <title>Extensive microbial diversity within the chicken gut microbiome revealed by metagenomics and culture.</title>
        <authorList>
            <person name="Gilroy R."/>
            <person name="Ravi A."/>
            <person name="Getino M."/>
            <person name="Pursley I."/>
            <person name="Horton D.L."/>
            <person name="Alikhan N.F."/>
            <person name="Baker D."/>
            <person name="Gharbi K."/>
            <person name="Hall N."/>
            <person name="Watson M."/>
            <person name="Adriaenssens E.M."/>
            <person name="Foster-Nyarko E."/>
            <person name="Jarju S."/>
            <person name="Secka A."/>
            <person name="Antonio M."/>
            <person name="Oren A."/>
            <person name="Chaudhuri R.R."/>
            <person name="La Ragione R."/>
            <person name="Hildebrand F."/>
            <person name="Pallen M.J."/>
        </authorList>
    </citation>
    <scope>NUCLEOTIDE SEQUENCE</scope>
    <source>
        <strain evidence="2">ChiHcec3-11533</strain>
    </source>
</reference>
<dbReference type="PANTHER" id="PTHR18964:SF149">
    <property type="entry name" value="BIFUNCTIONAL UDP-N-ACETYLGLUCOSAMINE 2-EPIMERASE_N-ACETYLMANNOSAMINE KINASE"/>
    <property type="match status" value="1"/>
</dbReference>
<sequence>MAGIVALDIGGTKISAGVFRPDGVMRTRSEAPTEARQGPDAVVERICRTIREALALAGEEAPEAIGVACPGPLSPSRGEVIFAPTLGWRNLPITRRISQQFDCPVILENDANAAAYGEYRLGAGRGSSSLAYLTVSTGVGCGLVLDGKILQGFHESAGEFGHLNVVPEGGRPCLCGRTGCLEAYASGTGIAAMARERMKIEPTALSQYASVTAREVAQCAREGDALCLSIYREAGEKLGRGIAALQMLVDIECVVLGGSVVHAFDLFAPSLVRTVEALSYWGAESEKWLRKARLAPDAGLVGAALLAAQAL</sequence>
<evidence type="ECO:0000313" key="2">
    <source>
        <dbReference type="EMBL" id="HIU33422.1"/>
    </source>
</evidence>
<organism evidence="2 3">
    <name type="scientific">Candidatus Pullichristensenella excrementigallinarum</name>
    <dbReference type="NCBI Taxonomy" id="2840907"/>
    <lineage>
        <taxon>Bacteria</taxon>
        <taxon>Bacillati</taxon>
        <taxon>Bacillota</taxon>
        <taxon>Clostridia</taxon>
        <taxon>Candidatus Pullichristensenella</taxon>
    </lineage>
</organism>
<dbReference type="Gene3D" id="3.30.420.40">
    <property type="match status" value="2"/>
</dbReference>
<evidence type="ECO:0000256" key="1">
    <source>
        <dbReference type="ARBA" id="ARBA00006479"/>
    </source>
</evidence>
<dbReference type="Proteomes" id="UP000824072">
    <property type="component" value="Unassembled WGS sequence"/>
</dbReference>
<dbReference type="InterPro" id="IPR049874">
    <property type="entry name" value="ROK_cs"/>
</dbReference>
<comment type="caution">
    <text evidence="2">The sequence shown here is derived from an EMBL/GenBank/DDBJ whole genome shotgun (WGS) entry which is preliminary data.</text>
</comment>
<accession>A0A9D1IA07</accession>